<reference evidence="1" key="1">
    <citation type="submission" date="2020-03" db="EMBL/GenBank/DDBJ databases">
        <title>Psychroflexus Maritimus sp. nov., isolate from marine sediment.</title>
        <authorList>
            <person name="Zhong Y.-L."/>
        </authorList>
    </citation>
    <scope>NUCLEOTIDE SEQUENCE</scope>
    <source>
        <strain evidence="1">C1</strain>
    </source>
</reference>
<organism evidence="1 2">
    <name type="scientific">Psychroflexus maritimus</name>
    <dbReference type="NCBI Taxonomy" id="2714865"/>
    <lineage>
        <taxon>Bacteria</taxon>
        <taxon>Pseudomonadati</taxon>
        <taxon>Bacteroidota</taxon>
        <taxon>Flavobacteriia</taxon>
        <taxon>Flavobacteriales</taxon>
        <taxon>Flavobacteriaceae</taxon>
        <taxon>Psychroflexus</taxon>
    </lineage>
</organism>
<keyword evidence="2" id="KW-1185">Reference proteome</keyword>
<dbReference type="Proteomes" id="UP000643701">
    <property type="component" value="Unassembled WGS sequence"/>
</dbReference>
<accession>A0A967E0A0</accession>
<comment type="caution">
    <text evidence="1">The sequence shown here is derived from an EMBL/GenBank/DDBJ whole genome shotgun (WGS) entry which is preliminary data.</text>
</comment>
<evidence type="ECO:0000313" key="1">
    <source>
        <dbReference type="EMBL" id="NGZ90397.1"/>
    </source>
</evidence>
<protein>
    <submittedName>
        <fullName evidence="1">Uncharacterized protein</fullName>
    </submittedName>
</protein>
<dbReference type="EMBL" id="JAANAS010000063">
    <property type="protein sequence ID" value="NGZ90397.1"/>
    <property type="molecule type" value="Genomic_DNA"/>
</dbReference>
<dbReference type="RefSeq" id="WP_166400646.1">
    <property type="nucleotide sequence ID" value="NZ_JAANAS010000063.1"/>
</dbReference>
<dbReference type="AlphaFoldDB" id="A0A967E0A0"/>
<sequence>MVNDFALTFQALNPFDERVTTLQGYGVNNTEQTDAGAKTISSFMPVSQSSNQFLRVFNASQFSKNFKGSFMTKTSHKMRGFYNRTYNRIARNINEASLYKNFVEFKTSVLEKK</sequence>
<proteinExistence type="predicted"/>
<name>A0A967E0A0_9FLAO</name>
<evidence type="ECO:0000313" key="2">
    <source>
        <dbReference type="Proteomes" id="UP000643701"/>
    </source>
</evidence>
<gene>
    <name evidence="1" type="ORF">G7034_09025</name>
</gene>